<dbReference type="PRINTS" id="PR00111">
    <property type="entry name" value="ABHYDROLASE"/>
</dbReference>
<gene>
    <name evidence="3" type="ORF">AB0E89_22180</name>
</gene>
<evidence type="ECO:0000256" key="1">
    <source>
        <dbReference type="SAM" id="MobiDB-lite"/>
    </source>
</evidence>
<name>A0ABV2ZKY6_9ACTN</name>
<accession>A0ABV2ZKY6</accession>
<feature type="region of interest" description="Disordered" evidence="1">
    <location>
        <begin position="1"/>
        <end position="28"/>
    </location>
</feature>
<dbReference type="InterPro" id="IPR000639">
    <property type="entry name" value="Epox_hydrolase-like"/>
</dbReference>
<keyword evidence="4" id="KW-1185">Reference proteome</keyword>
<sequence length="292" mass="31573">MPVHEPRPTIHIPGTSSHTIAPRPGHDSHEGTLRYLKAGTGAPLVLLHTVRTQAEHYRTLIPLIADQYTVYALDLPGMGYSEIVPGASYDEPAMRAGVERLLTELDLHDVTLVGESMGAVLALTTAADLPERVRRVVAVNTYDFRDGIARSGLLARLIVGGVLAPGVGPVVAGVEPKPILRRVLRGGLGDKRALREDYVDELLQVGSRPGYPTVARAVYQSLPSLIAARSRYTDVKAPVHLVYGEKDWSRPSDREANKKLLSAADFTQVPNAGHFIALERPDVLADLLTALA</sequence>
<evidence type="ECO:0000259" key="2">
    <source>
        <dbReference type="Pfam" id="PF12697"/>
    </source>
</evidence>
<proteinExistence type="predicted"/>
<dbReference type="InterPro" id="IPR029058">
    <property type="entry name" value="AB_hydrolase_fold"/>
</dbReference>
<reference evidence="3 4" key="1">
    <citation type="submission" date="2024-06" db="EMBL/GenBank/DDBJ databases">
        <title>The Natural Products Discovery Center: Release of the First 8490 Sequenced Strains for Exploring Actinobacteria Biosynthetic Diversity.</title>
        <authorList>
            <person name="Kalkreuter E."/>
            <person name="Kautsar S.A."/>
            <person name="Yang D."/>
            <person name="Bader C.D."/>
            <person name="Teijaro C.N."/>
            <person name="Fluegel L."/>
            <person name="Davis C.M."/>
            <person name="Simpson J.R."/>
            <person name="Lauterbach L."/>
            <person name="Steele A.D."/>
            <person name="Gui C."/>
            <person name="Meng S."/>
            <person name="Li G."/>
            <person name="Viehrig K."/>
            <person name="Ye F."/>
            <person name="Su P."/>
            <person name="Kiefer A.F."/>
            <person name="Nichols A."/>
            <person name="Cepeda A.J."/>
            <person name="Yan W."/>
            <person name="Fan B."/>
            <person name="Jiang Y."/>
            <person name="Adhikari A."/>
            <person name="Zheng C.-J."/>
            <person name="Schuster L."/>
            <person name="Cowan T.M."/>
            <person name="Smanski M.J."/>
            <person name="Chevrette M.G."/>
            <person name="De Carvalho L.P.S."/>
            <person name="Shen B."/>
        </authorList>
    </citation>
    <scope>NUCLEOTIDE SEQUENCE [LARGE SCALE GENOMIC DNA]</scope>
    <source>
        <strain evidence="3 4">NPDC033843</strain>
    </source>
</reference>
<protein>
    <submittedName>
        <fullName evidence="3">Alpha/beta hydrolase</fullName>
    </submittedName>
</protein>
<dbReference type="InterPro" id="IPR000073">
    <property type="entry name" value="AB_hydrolase_1"/>
</dbReference>
<dbReference type="PRINTS" id="PR00412">
    <property type="entry name" value="EPOXHYDRLASE"/>
</dbReference>
<evidence type="ECO:0000313" key="3">
    <source>
        <dbReference type="EMBL" id="MEU3783221.1"/>
    </source>
</evidence>
<keyword evidence="3" id="KW-0378">Hydrolase</keyword>
<dbReference type="Gene3D" id="3.40.50.1820">
    <property type="entry name" value="alpha/beta hydrolase"/>
    <property type="match status" value="1"/>
</dbReference>
<dbReference type="Proteomes" id="UP001550739">
    <property type="component" value="Unassembled WGS sequence"/>
</dbReference>
<dbReference type="Pfam" id="PF12697">
    <property type="entry name" value="Abhydrolase_6"/>
    <property type="match status" value="1"/>
</dbReference>
<dbReference type="PANTHER" id="PTHR46438:SF11">
    <property type="entry name" value="LIPASE-RELATED"/>
    <property type="match status" value="1"/>
</dbReference>
<feature type="domain" description="AB hydrolase-1" evidence="2">
    <location>
        <begin position="44"/>
        <end position="286"/>
    </location>
</feature>
<dbReference type="SUPFAM" id="SSF53474">
    <property type="entry name" value="alpha/beta-Hydrolases"/>
    <property type="match status" value="1"/>
</dbReference>
<evidence type="ECO:0000313" key="4">
    <source>
        <dbReference type="Proteomes" id="UP001550739"/>
    </source>
</evidence>
<dbReference type="PANTHER" id="PTHR46438">
    <property type="entry name" value="ALPHA/BETA-HYDROLASES SUPERFAMILY PROTEIN"/>
    <property type="match status" value="1"/>
</dbReference>
<dbReference type="RefSeq" id="WP_334582883.1">
    <property type="nucleotide sequence ID" value="NZ_JBEZVE010000011.1"/>
</dbReference>
<dbReference type="GO" id="GO:0016787">
    <property type="term" value="F:hydrolase activity"/>
    <property type="evidence" value="ECO:0007669"/>
    <property type="project" value="UniProtKB-KW"/>
</dbReference>
<comment type="caution">
    <text evidence="3">The sequence shown here is derived from an EMBL/GenBank/DDBJ whole genome shotgun (WGS) entry which is preliminary data.</text>
</comment>
<organism evidence="3 4">
    <name type="scientific">Streptomyces sp. 900129855</name>
    <dbReference type="NCBI Taxonomy" id="3155129"/>
    <lineage>
        <taxon>Bacteria</taxon>
        <taxon>Bacillati</taxon>
        <taxon>Actinomycetota</taxon>
        <taxon>Actinomycetes</taxon>
        <taxon>Kitasatosporales</taxon>
        <taxon>Streptomycetaceae</taxon>
        <taxon>Streptomyces</taxon>
    </lineage>
</organism>
<dbReference type="EMBL" id="JBEZVE010000011">
    <property type="protein sequence ID" value="MEU3783221.1"/>
    <property type="molecule type" value="Genomic_DNA"/>
</dbReference>